<dbReference type="CDD" id="cd20708">
    <property type="entry name" value="MIX_IV"/>
    <property type="match status" value="1"/>
</dbReference>
<evidence type="ECO:0000256" key="2">
    <source>
        <dbReference type="SAM" id="MobiDB-lite"/>
    </source>
</evidence>
<reference evidence="6" key="2">
    <citation type="submission" date="2025-03" db="PDB data bank">
        <title>Pseudomonas aeruginosa Ptx2 toxin.</title>
        <authorList>
            <person name="Colautti J."/>
            <person name="Shatskiy D."/>
            <person name="Belyy A."/>
            <person name="Whitney J."/>
        </authorList>
    </citation>
    <scope>STRUCTURE BY ELECTRON MICROSCOPY (3.30 ANGSTROMS)</scope>
</reference>
<dbReference type="AlphaFoldDB" id="A0A0H2ZJ92"/>
<evidence type="ECO:0000259" key="3">
    <source>
        <dbReference type="Pfam" id="PF20249"/>
    </source>
</evidence>
<proteinExistence type="evidence at protein level"/>
<feature type="region of interest" description="Disordered" evidence="2">
    <location>
        <begin position="1"/>
        <end position="31"/>
    </location>
</feature>
<feature type="domain" description="Toxin VasX N-terminal region" evidence="3">
    <location>
        <begin position="31"/>
        <end position="166"/>
    </location>
</feature>
<dbReference type="BioCyc" id="PAER208963:G1G74-5856-MONOMER"/>
<dbReference type="HOGENOM" id="CLU_008566_0_0_6"/>
<dbReference type="PDB" id="9QPV">
    <property type="method" value="EM"/>
    <property type="resolution" value="3.30 A"/>
    <property type="chains" value="A=1-1174"/>
</dbReference>
<dbReference type="EMBL" id="CP000438">
    <property type="protein sequence ID" value="ABJ14649.1"/>
    <property type="molecule type" value="Genomic_DNA"/>
</dbReference>
<keyword evidence="1" id="KW-0175">Coiled coil</keyword>
<organism evidence="4 5">
    <name type="scientific">Pseudomonas aeruginosa (strain UCBPP-PA14)</name>
    <dbReference type="NCBI Taxonomy" id="208963"/>
    <lineage>
        <taxon>Bacteria</taxon>
        <taxon>Pseudomonadati</taxon>
        <taxon>Pseudomonadota</taxon>
        <taxon>Gammaproteobacteria</taxon>
        <taxon>Pseudomonadales</taxon>
        <taxon>Pseudomonadaceae</taxon>
        <taxon>Pseudomonas</taxon>
    </lineage>
</organism>
<name>A0A0H2ZJ92_PSEAB</name>
<gene>
    <name evidence="4" type="ordered locus">PA14_69520</name>
</gene>
<reference evidence="4 5" key="1">
    <citation type="journal article" date="2006" name="Genome Biol.">
        <title>Genomic analysis reveals that Pseudomonas aeruginosa virulence is combinatorial.</title>
        <authorList>
            <person name="Lee D.G."/>
            <person name="Urbach J.M."/>
            <person name="Wu G."/>
            <person name="Liberati N.T."/>
            <person name="Feinbaum R.L."/>
            <person name="Miyata S."/>
            <person name="Diggins L.T."/>
            <person name="He J."/>
            <person name="Saucier M."/>
            <person name="Deziel E."/>
            <person name="Friedman L."/>
            <person name="Li L."/>
            <person name="Grills G."/>
            <person name="Montgomery K."/>
            <person name="Kucherlapati R."/>
            <person name="Rahme L.G."/>
            <person name="Ausubel F.M."/>
        </authorList>
    </citation>
    <scope>NUCLEOTIDE SEQUENCE [LARGE SCALE GENOMIC DNA]</scope>
    <source>
        <strain evidence="4 5">UCBPP-PA14</strain>
    </source>
</reference>
<evidence type="ECO:0007829" key="6">
    <source>
        <dbReference type="PDB" id="9QPV"/>
    </source>
</evidence>
<evidence type="ECO:0000313" key="4">
    <source>
        <dbReference type="EMBL" id="ABJ14649.1"/>
    </source>
</evidence>
<sequence length="1174" mass="129322">MTAQATPRRDSANLAANEASSSDSRSPSGTCPLMNAKVQLLPLRYGLTEGVDPSAELAMPFALKSRPLGLRLVRNGYLYVIDGGTGKLHEYRIDKGAIDKLLWQDAEVRADVRSRAVGEPQLVFPRTSVLYVAYSELQWTARKCMQVLASPKDREHFMQAVDLRRADPQQGGPHLLTRRQAETWLAEVVQNKVHRDEQGQQRFPPHQQRPASPPAAHPDERRDYVWEDPPLFRDTQLGELTAQVLPQYEHDALFLALRDDIGVMRDLAAYQDEVVGWLEEWLQGGAQAGANERDYVIACYIESLTQIRAAELPKLADESAQPLFDDLDRLPPPERERSRQALLDYLNGEPLPKPMDPAMPEPLHRPVERHFTKRKMAVADPAFVERNLDALIRLKKSHGEKVDDALHGAKFGQRGIDDLIDRPAMDSFLAANRPNLARWNALLEQISADRTQMLTEQRFHRAAWYYDFQQAEQLGLAFATQYACLKDICRSDEASEAVLAFLEENPQYDRPLFQTLPLNTQAELIAQYAQLGPPGHLWLSKLKEWAQQRDSLELGKLPALDGLPEATRALADSAQATLNPALTLGISRTMEGFFKSVGQQQAPDLDALFRKLPKALPGRLLDAAVREGVTFTIASEAEKAILQADLKEVLEQRAELRRLVRQRKQVKSQAGHKSTDARALLADIQRVRLQLNALEPRLAAALSPIAELPDNSIRLAGATPGRAGITLILPSAQLQEVASGIRNLRNGYSSAAAFNKVGDGIGLAVFVAQFVNMVQVWRGVIATSPDKRELMPLAGSIFTTISAGVAAAQAIADTALQARSVQLAQGLQNHAVEVAHVQMGKLHLRLGFVGYAAGFFAAAVATQTHYGEWLGAIRSGNAQAQQGAALAMVGSSGMLASSAYGVWHTGYALKGVLRAATPAAERTAWALAGTRLSSIFARFNIAGAIFTALELVGTYWYNRSNTTPHDDWLLSTPWSRDIGGRLNQSLEIYQQRLLGIVQTPRGEVKHASHGSWWRDLLSSSATAEISLALPGISLGALQQTLAGRPEVRLSLAAYRIRSVKYERGSPMVRWFPVTEVVGDSLQVASAEPLVLLVPRLAPLEGVTGGSVTEDLLLAVQIERLNPQGQYHADRHMVRLSPHSEGDYPASPQRIQGQEASWMLIDPRLLPDFADAPER</sequence>
<feature type="region of interest" description="Disordered" evidence="2">
    <location>
        <begin position="195"/>
        <end position="222"/>
    </location>
</feature>
<feature type="coiled-coil region" evidence="1">
    <location>
        <begin position="639"/>
        <end position="669"/>
    </location>
</feature>
<protein>
    <recommendedName>
        <fullName evidence="3">Toxin VasX N-terminal region domain-containing protein</fullName>
    </recommendedName>
</protein>
<dbReference type="KEGG" id="pau:PA14_69520"/>
<evidence type="ECO:0000256" key="1">
    <source>
        <dbReference type="SAM" id="Coils"/>
    </source>
</evidence>
<feature type="compositionally biased region" description="Low complexity" evidence="2">
    <location>
        <begin position="12"/>
        <end position="24"/>
    </location>
</feature>
<dbReference type="EMDB" id="EMD-53284"/>
<accession>A0A0H2ZJ92</accession>
<keyword evidence="6" id="KW-0002">3D-structure</keyword>
<evidence type="ECO:0000313" key="5">
    <source>
        <dbReference type="Proteomes" id="UP000000653"/>
    </source>
</evidence>
<dbReference type="RefSeq" id="WP_003141967.1">
    <property type="nucleotide sequence ID" value="NC_008463.1"/>
</dbReference>
<dbReference type="Proteomes" id="UP000000653">
    <property type="component" value="Chromosome"/>
</dbReference>
<dbReference type="InterPro" id="IPR046864">
    <property type="entry name" value="VasX_N"/>
</dbReference>
<dbReference type="Pfam" id="PF20249">
    <property type="entry name" value="VasX_N"/>
    <property type="match status" value="1"/>
</dbReference>